<dbReference type="InterPro" id="IPR000873">
    <property type="entry name" value="AMP-dep_synth/lig_dom"/>
</dbReference>
<evidence type="ECO:0000256" key="2">
    <source>
        <dbReference type="ARBA" id="ARBA00022553"/>
    </source>
</evidence>
<dbReference type="SUPFAM" id="SSF52777">
    <property type="entry name" value="CoA-dependent acyltransferases"/>
    <property type="match status" value="2"/>
</dbReference>
<dbReference type="PANTHER" id="PTHR45527:SF1">
    <property type="entry name" value="FATTY ACID SYNTHASE"/>
    <property type="match status" value="1"/>
</dbReference>
<evidence type="ECO:0000256" key="3">
    <source>
        <dbReference type="ARBA" id="ARBA00022598"/>
    </source>
</evidence>
<sequence>MTVPANDQVPATGPNVLDLIDAQAERNPEGIAAEFQHKTITNRQLRQASIRVAIELHARGCRHHDRIPLLTLMGWEMVIAVLGILRLGACYCPMDFAAWSESRVRATLEAVQSRLVLSTVKTEVPGYEVVQIGDLLGEDEMADISPKGLQLLESIRHDISLSDLIYVIFTSGTTGKPKGVMVSHGSAAHLVVQDFPGSMMVYPGSRVLLFFSVAFDGCAGIVFSTLCNGGTLAMASPSDVLDLAPSCTTLVMTPSMLANVAPSAEFDQVREIYMGGEAPTAALIEEWTTPTRKVYNSYGPTECTTAVSVAEIKPGGPIILGNLVSGVEIILLDENLEHEVNAGEICIRGPCLAVGYLNNETLTAERFFMWNGIRHYRTGDLARRSEAGLHFVARTDRVVKNRGFLINLETEVEPALLNFPGVRRASAFLDRGRLIGFVTPESVSISEFREHLVNHYDAFLVPDLLFAVSDFPLTSNGKVDTKALGERVVFDVETDNKSLLPASSDTMKLVREGFAWVFDWPIHNIRPTTSFADLGGNSLRALKLVSFLRRHGLNVSVGEVFTLDRVSVIDSAVMPFQTDVADAPSEPVGQLLAPLTGHQIEMLKETAEVPSTNYLFYTMTRDCGEELTPSRLRRVWEAMYQRHPILRATFDLDQGRQMIQPTADFEWEVFTVSSSDELSAVSDREVQKLWVQLRSPSPELRLRPIFRIVYVPGQKIRVNWVIHHVYTDGWSFGIILHDFELILHGRERELSPAPSFVNIAHFLATTSSREKSRIQSFWTNYSQPWSRIQPLKLPAPPENPSRESWAEIRVDSGIKKLALDEMSRRNGISCASVIYAAWALMLFRYTQSSTIGMKISVSGRSLSHPDTESVVGPLNGRCPFITEIDQNDTVSKFLQSVHQNFYRVNDLQWSYAELRRQLAQSENKDYWFDTQVVVLLDVPVDVGAWKIIELQRPSSLIWIGVAQKGETLNLRVGYEGSGHGVGEGVGEMTEYFIRMLRGIVETSSSRVIGDLTA</sequence>
<feature type="domain" description="Carrier" evidence="5">
    <location>
        <begin position="501"/>
        <end position="577"/>
    </location>
</feature>
<dbReference type="PANTHER" id="PTHR45527">
    <property type="entry name" value="NONRIBOSOMAL PEPTIDE SYNTHETASE"/>
    <property type="match status" value="1"/>
</dbReference>
<keyword evidence="1" id="KW-0596">Phosphopantetheine</keyword>
<dbReference type="InterPro" id="IPR023213">
    <property type="entry name" value="CAT-like_dom_sf"/>
</dbReference>
<dbReference type="Gene3D" id="3.40.50.12780">
    <property type="entry name" value="N-terminal domain of ligase-like"/>
    <property type="match status" value="1"/>
</dbReference>
<dbReference type="OrthoDB" id="416786at2759"/>
<dbReference type="Pfam" id="PF00550">
    <property type="entry name" value="PP-binding"/>
    <property type="match status" value="1"/>
</dbReference>
<dbReference type="InterPro" id="IPR045851">
    <property type="entry name" value="AMP-bd_C_sf"/>
</dbReference>
<keyword evidence="3" id="KW-0436">Ligase</keyword>
<evidence type="ECO:0000313" key="7">
    <source>
        <dbReference type="Proteomes" id="UP000235023"/>
    </source>
</evidence>
<evidence type="ECO:0000259" key="5">
    <source>
        <dbReference type="PROSITE" id="PS50075"/>
    </source>
</evidence>
<dbReference type="InterPro" id="IPR009081">
    <property type="entry name" value="PP-bd_ACP"/>
</dbReference>
<dbReference type="PROSITE" id="PS50075">
    <property type="entry name" value="CARRIER"/>
    <property type="match status" value="1"/>
</dbReference>
<dbReference type="SUPFAM" id="SSF56801">
    <property type="entry name" value="Acetyl-CoA synthetase-like"/>
    <property type="match status" value="1"/>
</dbReference>
<dbReference type="GO" id="GO:0016874">
    <property type="term" value="F:ligase activity"/>
    <property type="evidence" value="ECO:0007669"/>
    <property type="project" value="UniProtKB-KW"/>
</dbReference>
<keyword evidence="7" id="KW-1185">Reference proteome</keyword>
<dbReference type="EMBL" id="KZ559496">
    <property type="protein sequence ID" value="PLN86867.1"/>
    <property type="molecule type" value="Genomic_DNA"/>
</dbReference>
<dbReference type="GO" id="GO:0005737">
    <property type="term" value="C:cytoplasm"/>
    <property type="evidence" value="ECO:0007669"/>
    <property type="project" value="TreeGrafter"/>
</dbReference>
<protein>
    <submittedName>
        <fullName evidence="6">Nonribosomal peptide synthetase 11</fullName>
    </submittedName>
</protein>
<dbReference type="InterPro" id="IPR001242">
    <property type="entry name" value="Condensation_dom"/>
</dbReference>
<keyword evidence="2" id="KW-0597">Phosphoprotein</keyword>
<dbReference type="GO" id="GO:0031177">
    <property type="term" value="F:phosphopantetheine binding"/>
    <property type="evidence" value="ECO:0007669"/>
    <property type="project" value="TreeGrafter"/>
</dbReference>
<dbReference type="SUPFAM" id="SSF47336">
    <property type="entry name" value="ACP-like"/>
    <property type="match status" value="1"/>
</dbReference>
<dbReference type="GO" id="GO:0043041">
    <property type="term" value="P:amino acid activation for nonribosomal peptide biosynthetic process"/>
    <property type="evidence" value="ECO:0007669"/>
    <property type="project" value="TreeGrafter"/>
</dbReference>
<evidence type="ECO:0000256" key="1">
    <source>
        <dbReference type="ARBA" id="ARBA00022450"/>
    </source>
</evidence>
<evidence type="ECO:0000256" key="4">
    <source>
        <dbReference type="ARBA" id="ARBA00029454"/>
    </source>
</evidence>
<dbReference type="AlphaFoldDB" id="A0A2J5IAE3"/>
<dbReference type="InterPro" id="IPR020845">
    <property type="entry name" value="AMP-binding_CS"/>
</dbReference>
<dbReference type="Gene3D" id="3.30.559.30">
    <property type="entry name" value="Nonribosomal peptide synthetase, condensation domain"/>
    <property type="match status" value="1"/>
</dbReference>
<dbReference type="PROSITE" id="PS00455">
    <property type="entry name" value="AMP_BINDING"/>
    <property type="match status" value="1"/>
</dbReference>
<dbReference type="Gene3D" id="3.30.559.10">
    <property type="entry name" value="Chloramphenicol acetyltransferase-like domain"/>
    <property type="match status" value="1"/>
</dbReference>
<proteinExistence type="inferred from homology"/>
<dbReference type="InterPro" id="IPR036736">
    <property type="entry name" value="ACP-like_sf"/>
</dbReference>
<dbReference type="Gene3D" id="3.30.300.30">
    <property type="match status" value="1"/>
</dbReference>
<name>A0A2J5IAE3_9EURO</name>
<gene>
    <name evidence="6" type="ORF">BDW42DRAFT_182252</name>
</gene>
<dbReference type="Gene3D" id="1.10.1200.10">
    <property type="entry name" value="ACP-like"/>
    <property type="match status" value="1"/>
</dbReference>
<dbReference type="PROSITE" id="PS00012">
    <property type="entry name" value="PHOSPHOPANTETHEINE"/>
    <property type="match status" value="1"/>
</dbReference>
<dbReference type="Pfam" id="PF00501">
    <property type="entry name" value="AMP-binding"/>
    <property type="match status" value="1"/>
</dbReference>
<dbReference type="InterPro" id="IPR042099">
    <property type="entry name" value="ANL_N_sf"/>
</dbReference>
<dbReference type="Pfam" id="PF00668">
    <property type="entry name" value="Condensation"/>
    <property type="match status" value="1"/>
</dbReference>
<reference evidence="7" key="1">
    <citation type="submission" date="2017-12" db="EMBL/GenBank/DDBJ databases">
        <authorList>
            <consortium name="DOE Joint Genome Institute"/>
            <person name="Mondo S.J."/>
            <person name="Kjaerbolling I."/>
            <person name="Vesth T.C."/>
            <person name="Frisvad J.C."/>
            <person name="Nybo J.L."/>
            <person name="Theobald S."/>
            <person name="Kuo A."/>
            <person name="Bowyer P."/>
            <person name="Matsuda Y."/>
            <person name="Lyhne E.K."/>
            <person name="Kogle M.E."/>
            <person name="Clum A."/>
            <person name="Lipzen A."/>
            <person name="Salamov A."/>
            <person name="Ngan C.Y."/>
            <person name="Daum C."/>
            <person name="Chiniquy J."/>
            <person name="Barry K."/>
            <person name="LaButti K."/>
            <person name="Haridas S."/>
            <person name="Simmons B.A."/>
            <person name="Magnuson J.K."/>
            <person name="Mortensen U.H."/>
            <person name="Larsen T.O."/>
            <person name="Grigoriev I.V."/>
            <person name="Baker S.E."/>
            <person name="Andersen M.R."/>
            <person name="Nordberg H.P."/>
            <person name="Cantor M.N."/>
            <person name="Hua S.X."/>
        </authorList>
    </citation>
    <scope>NUCLEOTIDE SEQUENCE [LARGE SCALE GENOMIC DNA]</scope>
    <source>
        <strain evidence="7">IBT 19404</strain>
    </source>
</reference>
<accession>A0A2J5IAE3</accession>
<evidence type="ECO:0000313" key="6">
    <source>
        <dbReference type="EMBL" id="PLN86867.1"/>
    </source>
</evidence>
<organism evidence="6 7">
    <name type="scientific">Aspergillus taichungensis</name>
    <dbReference type="NCBI Taxonomy" id="482145"/>
    <lineage>
        <taxon>Eukaryota</taxon>
        <taxon>Fungi</taxon>
        <taxon>Dikarya</taxon>
        <taxon>Ascomycota</taxon>
        <taxon>Pezizomycotina</taxon>
        <taxon>Eurotiomycetes</taxon>
        <taxon>Eurotiomycetidae</taxon>
        <taxon>Eurotiales</taxon>
        <taxon>Aspergillaceae</taxon>
        <taxon>Aspergillus</taxon>
        <taxon>Aspergillus subgen. Circumdati</taxon>
    </lineage>
</organism>
<dbReference type="InterPro" id="IPR006162">
    <property type="entry name" value="Ppantetheine_attach_site"/>
</dbReference>
<comment type="similarity">
    <text evidence="4">Belongs to the NRP synthetase family.</text>
</comment>
<dbReference type="Proteomes" id="UP000235023">
    <property type="component" value="Unassembled WGS sequence"/>
</dbReference>
<dbReference type="GO" id="GO:0044550">
    <property type="term" value="P:secondary metabolite biosynthetic process"/>
    <property type="evidence" value="ECO:0007669"/>
    <property type="project" value="TreeGrafter"/>
</dbReference>